<dbReference type="Gene3D" id="3.40.50.300">
    <property type="entry name" value="P-loop containing nucleotide triphosphate hydrolases"/>
    <property type="match status" value="1"/>
</dbReference>
<gene>
    <name evidence="7" type="ORF">M407DRAFT_43689</name>
</gene>
<dbReference type="GO" id="GO:0005737">
    <property type="term" value="C:cytoplasm"/>
    <property type="evidence" value="ECO:0007669"/>
    <property type="project" value="TreeGrafter"/>
</dbReference>
<evidence type="ECO:0000256" key="5">
    <source>
        <dbReference type="ARBA" id="ARBA00034808"/>
    </source>
</evidence>
<dbReference type="InterPro" id="IPR027417">
    <property type="entry name" value="P-loop_NTPase"/>
</dbReference>
<dbReference type="GO" id="GO:0003677">
    <property type="term" value="F:DNA binding"/>
    <property type="evidence" value="ECO:0007669"/>
    <property type="project" value="UniProtKB-KW"/>
</dbReference>
<dbReference type="HOGENOM" id="CLU_126713_0_1_1"/>
<sequence>NIRKGRYEIVLTSPEMVLGNAHFQALIASSKFSSHITRVFVDECHCISQWGANFRLAYAYLGRIRSFLPSRIPFTAVSATLPPDVLADIRRNLDIDKTALFINLGNDRPNI</sequence>
<keyword evidence="2" id="KW-0238">DNA-binding</keyword>
<evidence type="ECO:0000313" key="7">
    <source>
        <dbReference type="EMBL" id="KIO28654.1"/>
    </source>
</evidence>
<evidence type="ECO:0000256" key="3">
    <source>
        <dbReference type="ARBA" id="ARBA00023235"/>
    </source>
</evidence>
<dbReference type="SUPFAM" id="SSF52540">
    <property type="entry name" value="P-loop containing nucleoside triphosphate hydrolases"/>
    <property type="match status" value="1"/>
</dbReference>
<dbReference type="EC" id="5.6.2.4" evidence="5"/>
<keyword evidence="8" id="KW-1185">Reference proteome</keyword>
<dbReference type="EMBL" id="KN822992">
    <property type="protein sequence ID" value="KIO28654.1"/>
    <property type="molecule type" value="Genomic_DNA"/>
</dbReference>
<name>A0A0C3QNH5_9AGAM</name>
<dbReference type="PANTHER" id="PTHR13710">
    <property type="entry name" value="DNA HELICASE RECQ FAMILY MEMBER"/>
    <property type="match status" value="1"/>
</dbReference>
<dbReference type="InterPro" id="IPR014001">
    <property type="entry name" value="Helicase_ATP-bd"/>
</dbReference>
<dbReference type="GO" id="GO:0005694">
    <property type="term" value="C:chromosome"/>
    <property type="evidence" value="ECO:0007669"/>
    <property type="project" value="TreeGrafter"/>
</dbReference>
<dbReference type="GO" id="GO:0000724">
    <property type="term" value="P:double-strand break repair via homologous recombination"/>
    <property type="evidence" value="ECO:0007669"/>
    <property type="project" value="TreeGrafter"/>
</dbReference>
<dbReference type="GO" id="GO:0043138">
    <property type="term" value="F:3'-5' DNA helicase activity"/>
    <property type="evidence" value="ECO:0007669"/>
    <property type="project" value="UniProtKB-EC"/>
</dbReference>
<comment type="similarity">
    <text evidence="1">Belongs to the helicase family. RecQ subfamily.</text>
</comment>
<evidence type="ECO:0000256" key="4">
    <source>
        <dbReference type="ARBA" id="ARBA00034617"/>
    </source>
</evidence>
<dbReference type="GO" id="GO:0009378">
    <property type="term" value="F:four-way junction helicase activity"/>
    <property type="evidence" value="ECO:0007669"/>
    <property type="project" value="TreeGrafter"/>
</dbReference>
<dbReference type="PANTHER" id="PTHR13710:SF105">
    <property type="entry name" value="ATP-DEPENDENT DNA HELICASE Q1"/>
    <property type="match status" value="1"/>
</dbReference>
<dbReference type="PROSITE" id="PS51192">
    <property type="entry name" value="HELICASE_ATP_BIND_1"/>
    <property type="match status" value="1"/>
</dbReference>
<dbReference type="InterPro" id="IPR011545">
    <property type="entry name" value="DEAD/DEAH_box_helicase_dom"/>
</dbReference>
<dbReference type="Proteomes" id="UP000054248">
    <property type="component" value="Unassembled WGS sequence"/>
</dbReference>
<reference evidence="7 8" key="1">
    <citation type="submission" date="2014-04" db="EMBL/GenBank/DDBJ databases">
        <authorList>
            <consortium name="DOE Joint Genome Institute"/>
            <person name="Kuo A."/>
            <person name="Girlanda M."/>
            <person name="Perotto S."/>
            <person name="Kohler A."/>
            <person name="Nagy L.G."/>
            <person name="Floudas D."/>
            <person name="Copeland A."/>
            <person name="Barry K.W."/>
            <person name="Cichocki N."/>
            <person name="Veneault-Fourrey C."/>
            <person name="LaButti K."/>
            <person name="Lindquist E.A."/>
            <person name="Lipzen A."/>
            <person name="Lundell T."/>
            <person name="Morin E."/>
            <person name="Murat C."/>
            <person name="Sun H."/>
            <person name="Tunlid A."/>
            <person name="Henrissat B."/>
            <person name="Grigoriev I.V."/>
            <person name="Hibbett D.S."/>
            <person name="Martin F."/>
            <person name="Nordberg H.P."/>
            <person name="Cantor M.N."/>
            <person name="Hua S.X."/>
        </authorList>
    </citation>
    <scope>NUCLEOTIDE SEQUENCE [LARGE SCALE GENOMIC DNA]</scope>
    <source>
        <strain evidence="7 8">MUT 4182</strain>
    </source>
</reference>
<keyword evidence="3" id="KW-0413">Isomerase</keyword>
<protein>
    <recommendedName>
        <fullName evidence="5">DNA 3'-5' helicase</fullName>
        <ecNumber evidence="5">5.6.2.4</ecNumber>
    </recommendedName>
</protein>
<dbReference type="GO" id="GO:0005524">
    <property type="term" value="F:ATP binding"/>
    <property type="evidence" value="ECO:0007669"/>
    <property type="project" value="InterPro"/>
</dbReference>
<dbReference type="Pfam" id="PF00270">
    <property type="entry name" value="DEAD"/>
    <property type="match status" value="1"/>
</dbReference>
<feature type="non-terminal residue" evidence="7">
    <location>
        <position position="111"/>
    </location>
</feature>
<dbReference type="STRING" id="1051891.A0A0C3QNH5"/>
<evidence type="ECO:0000256" key="1">
    <source>
        <dbReference type="ARBA" id="ARBA00005446"/>
    </source>
</evidence>
<reference evidence="8" key="2">
    <citation type="submission" date="2015-01" db="EMBL/GenBank/DDBJ databases">
        <title>Evolutionary Origins and Diversification of the Mycorrhizal Mutualists.</title>
        <authorList>
            <consortium name="DOE Joint Genome Institute"/>
            <consortium name="Mycorrhizal Genomics Consortium"/>
            <person name="Kohler A."/>
            <person name="Kuo A."/>
            <person name="Nagy L.G."/>
            <person name="Floudas D."/>
            <person name="Copeland A."/>
            <person name="Barry K.W."/>
            <person name="Cichocki N."/>
            <person name="Veneault-Fourrey C."/>
            <person name="LaButti K."/>
            <person name="Lindquist E.A."/>
            <person name="Lipzen A."/>
            <person name="Lundell T."/>
            <person name="Morin E."/>
            <person name="Murat C."/>
            <person name="Riley R."/>
            <person name="Ohm R."/>
            <person name="Sun H."/>
            <person name="Tunlid A."/>
            <person name="Henrissat B."/>
            <person name="Grigoriev I.V."/>
            <person name="Hibbett D.S."/>
            <person name="Martin F."/>
        </authorList>
    </citation>
    <scope>NUCLEOTIDE SEQUENCE [LARGE SCALE GENOMIC DNA]</scope>
    <source>
        <strain evidence="8">MUT 4182</strain>
    </source>
</reference>
<organism evidence="7 8">
    <name type="scientific">Tulasnella calospora MUT 4182</name>
    <dbReference type="NCBI Taxonomy" id="1051891"/>
    <lineage>
        <taxon>Eukaryota</taxon>
        <taxon>Fungi</taxon>
        <taxon>Dikarya</taxon>
        <taxon>Basidiomycota</taxon>
        <taxon>Agaricomycotina</taxon>
        <taxon>Agaricomycetes</taxon>
        <taxon>Cantharellales</taxon>
        <taxon>Tulasnellaceae</taxon>
        <taxon>Tulasnella</taxon>
    </lineage>
</organism>
<accession>A0A0C3QNH5</accession>
<evidence type="ECO:0000313" key="8">
    <source>
        <dbReference type="Proteomes" id="UP000054248"/>
    </source>
</evidence>
<evidence type="ECO:0000259" key="6">
    <source>
        <dbReference type="PROSITE" id="PS51192"/>
    </source>
</evidence>
<feature type="non-terminal residue" evidence="7">
    <location>
        <position position="1"/>
    </location>
</feature>
<dbReference type="OrthoDB" id="2499463at2759"/>
<evidence type="ECO:0000256" key="2">
    <source>
        <dbReference type="ARBA" id="ARBA00023125"/>
    </source>
</evidence>
<dbReference type="AlphaFoldDB" id="A0A0C3QNH5"/>
<proteinExistence type="inferred from homology"/>
<feature type="domain" description="Helicase ATP-binding" evidence="6">
    <location>
        <begin position="1"/>
        <end position="99"/>
    </location>
</feature>
<comment type="catalytic activity">
    <reaction evidence="4">
        <text>Couples ATP hydrolysis with the unwinding of duplex DNA by translocating in the 3'-5' direction.</text>
        <dbReference type="EC" id="5.6.2.4"/>
    </reaction>
</comment>